<proteinExistence type="predicted"/>
<dbReference type="AlphaFoldDB" id="A0A7U1HRE7"/>
<dbReference type="RefSeq" id="WP_414760787.1">
    <property type="nucleotide sequence ID" value="NZ_JBLKEI010000058.1"/>
</dbReference>
<protein>
    <submittedName>
        <fullName evidence="1">Uncharacterized protein</fullName>
    </submittedName>
</protein>
<accession>A0A7U1HRE7</accession>
<dbReference type="EMBL" id="MW390521">
    <property type="protein sequence ID" value="QQZ46833.1"/>
    <property type="molecule type" value="Genomic_DNA"/>
</dbReference>
<geneLocation type="plasmid" evidence="1">
    <name>pESBL3153-IncX4</name>
</geneLocation>
<name>A0A7U1HRE7_ECOLX</name>
<evidence type="ECO:0000313" key="1">
    <source>
        <dbReference type="EMBL" id="QQZ46833.1"/>
    </source>
</evidence>
<keyword evidence="1" id="KW-0614">Plasmid</keyword>
<reference evidence="1" key="1">
    <citation type="journal article" date="2021" name="Sci. Rep.">
        <title>Antibiotic resistance plasmid composition and architecture in Escherichia coli isolates from meat.</title>
        <authorList>
            <person name="Darphorn T.S."/>
            <person name="Bel K."/>
            <person name="Koenders-van Sint Anneland B.B."/>
            <person name="Brul S."/>
            <person name="Ter Kuile B.H."/>
        </authorList>
    </citation>
    <scope>NUCLEOTIDE SEQUENCE</scope>
    <source>
        <strain evidence="1">ESBL3153</strain>
    </source>
</reference>
<organism evidence="1">
    <name type="scientific">Escherichia coli</name>
    <dbReference type="NCBI Taxonomy" id="562"/>
    <lineage>
        <taxon>Bacteria</taxon>
        <taxon>Pseudomonadati</taxon>
        <taxon>Pseudomonadota</taxon>
        <taxon>Gammaproteobacteria</taxon>
        <taxon>Enterobacterales</taxon>
        <taxon>Enterobacteriaceae</taxon>
        <taxon>Escherichia</taxon>
    </lineage>
</organism>
<sequence>MAGRCTARVSVSELRAQCRRTNRTFLKRSESHFKRFFSFRMVFLMVVSNEAAERDSGLLSGRSKKDQITDHMI</sequence>